<protein>
    <submittedName>
        <fullName evidence="4">CsbD family protein</fullName>
    </submittedName>
</protein>
<feature type="compositionally biased region" description="Basic and acidic residues" evidence="2">
    <location>
        <begin position="50"/>
        <end position="66"/>
    </location>
</feature>
<dbReference type="Proteomes" id="UP001198602">
    <property type="component" value="Unassembled WGS sequence"/>
</dbReference>
<dbReference type="InterPro" id="IPR008462">
    <property type="entry name" value="CsbD"/>
</dbReference>
<evidence type="ECO:0000256" key="1">
    <source>
        <dbReference type="ARBA" id="ARBA00009129"/>
    </source>
</evidence>
<feature type="region of interest" description="Disordered" evidence="2">
    <location>
        <begin position="1"/>
        <end position="66"/>
    </location>
</feature>
<feature type="domain" description="CsbD-like" evidence="3">
    <location>
        <begin position="4"/>
        <end position="55"/>
    </location>
</feature>
<evidence type="ECO:0000259" key="3">
    <source>
        <dbReference type="Pfam" id="PF05532"/>
    </source>
</evidence>
<dbReference type="Pfam" id="PF05532">
    <property type="entry name" value="CsbD"/>
    <property type="match status" value="1"/>
</dbReference>
<feature type="compositionally biased region" description="Basic and acidic residues" evidence="2">
    <location>
        <begin position="9"/>
        <end position="19"/>
    </location>
</feature>
<comment type="similarity">
    <text evidence="1">Belongs to the UPF0337 (CsbD) family.</text>
</comment>
<dbReference type="InterPro" id="IPR036629">
    <property type="entry name" value="YjbJ_sf"/>
</dbReference>
<evidence type="ECO:0000313" key="4">
    <source>
        <dbReference type="EMBL" id="MCA1858084.1"/>
    </source>
</evidence>
<evidence type="ECO:0000313" key="5">
    <source>
        <dbReference type="Proteomes" id="UP001198602"/>
    </source>
</evidence>
<comment type="caution">
    <text evidence="4">The sequence shown here is derived from an EMBL/GenBank/DDBJ whole genome shotgun (WGS) entry which is preliminary data.</text>
</comment>
<dbReference type="SUPFAM" id="SSF69047">
    <property type="entry name" value="Hypothetical protein YjbJ"/>
    <property type="match status" value="1"/>
</dbReference>
<proteinExistence type="inferred from homology"/>
<organism evidence="4 5">
    <name type="scientific">Massilia hydrophila</name>
    <dbReference type="NCBI Taxonomy" id="3044279"/>
    <lineage>
        <taxon>Bacteria</taxon>
        <taxon>Pseudomonadati</taxon>
        <taxon>Pseudomonadota</taxon>
        <taxon>Betaproteobacteria</taxon>
        <taxon>Burkholderiales</taxon>
        <taxon>Oxalobacteraceae</taxon>
        <taxon>Telluria group</taxon>
        <taxon>Massilia</taxon>
    </lineage>
</organism>
<dbReference type="Gene3D" id="1.10.1470.10">
    <property type="entry name" value="YjbJ"/>
    <property type="match status" value="1"/>
</dbReference>
<gene>
    <name evidence="4" type="ORF">LE190_19430</name>
</gene>
<keyword evidence="5" id="KW-1185">Reference proteome</keyword>
<accession>A0ABS7YIJ7</accession>
<feature type="compositionally biased region" description="Basic and acidic residues" evidence="2">
    <location>
        <begin position="32"/>
        <end position="43"/>
    </location>
</feature>
<sequence length="66" mass="7226">MNENQVKGKLKEIGGKIQEEFGDAIDSPTQEAKGKATKVEGKTQKTMGDAQEKVENTLDDAARRPH</sequence>
<reference evidence="4 5" key="1">
    <citation type="submission" date="2021-07" db="EMBL/GenBank/DDBJ databases">
        <title>Characterization of Violacein-producing bacteria and related species.</title>
        <authorList>
            <person name="Wilson H.S."/>
            <person name="De Leon M.E."/>
        </authorList>
    </citation>
    <scope>NUCLEOTIDE SEQUENCE [LARGE SCALE GENOMIC DNA]</scope>
    <source>
        <strain evidence="4 5">HSC-2F05</strain>
    </source>
</reference>
<dbReference type="EMBL" id="JAHYBX010000011">
    <property type="protein sequence ID" value="MCA1858084.1"/>
    <property type="molecule type" value="Genomic_DNA"/>
</dbReference>
<evidence type="ECO:0000256" key="2">
    <source>
        <dbReference type="SAM" id="MobiDB-lite"/>
    </source>
</evidence>
<name>A0ABS7YIJ7_9BURK</name>